<reference evidence="2 3" key="1">
    <citation type="submission" date="2014-03" db="EMBL/GenBank/DDBJ databases">
        <title>Genomics of Bifidobacteria.</title>
        <authorList>
            <person name="Ventura M."/>
            <person name="Milani C."/>
            <person name="Lugli G.A."/>
        </authorList>
    </citation>
    <scope>NUCLEOTIDE SEQUENCE [LARGE SCALE GENOMIC DNA]</scope>
    <source>
        <strain evidence="2 3">LMG 21395</strain>
    </source>
</reference>
<organism evidence="2 3">
    <name type="scientific">Bifidobacterium thermacidophilum subsp. thermacidophilum</name>
    <dbReference type="NCBI Taxonomy" id="79262"/>
    <lineage>
        <taxon>Bacteria</taxon>
        <taxon>Bacillati</taxon>
        <taxon>Actinomycetota</taxon>
        <taxon>Actinomycetes</taxon>
        <taxon>Bifidobacteriales</taxon>
        <taxon>Bifidobacteriaceae</taxon>
        <taxon>Bifidobacterium</taxon>
    </lineage>
</organism>
<feature type="transmembrane region" description="Helical" evidence="1">
    <location>
        <begin position="109"/>
        <end position="140"/>
    </location>
</feature>
<feature type="transmembrane region" description="Helical" evidence="1">
    <location>
        <begin position="76"/>
        <end position="97"/>
    </location>
</feature>
<evidence type="ECO:0000256" key="1">
    <source>
        <dbReference type="SAM" id="Phobius"/>
    </source>
</evidence>
<sequence length="145" mass="16082">MVSDSVRVMGPRGGRWTEFGAGPAGGLLGFCGFGVVAGWCLRVGRCRCGPDRFSVLVLWFGPWFGCFGWMAGRCLIVVLLAGRWNSGVFGVVAGWCLRVGRCRCGPDRFSVLVLWFGPWFGCFGRMAWRWLIVVVCVIHWNQTVL</sequence>
<evidence type="ECO:0000313" key="3">
    <source>
        <dbReference type="Proteomes" id="UP000029003"/>
    </source>
</evidence>
<accession>A0A087E3B6</accession>
<keyword evidence="1" id="KW-0812">Transmembrane</keyword>
<feature type="transmembrane region" description="Helical" evidence="1">
    <location>
        <begin position="53"/>
        <end position="70"/>
    </location>
</feature>
<gene>
    <name evidence="2" type="ORF">THER5_1924</name>
</gene>
<name>A0A087E3B6_9BIFI</name>
<dbReference type="Proteomes" id="UP000029003">
    <property type="component" value="Unassembled WGS sequence"/>
</dbReference>
<keyword evidence="1" id="KW-0472">Membrane</keyword>
<dbReference type="EMBL" id="JGZT01000007">
    <property type="protein sequence ID" value="KFJ02267.1"/>
    <property type="molecule type" value="Genomic_DNA"/>
</dbReference>
<evidence type="ECO:0000313" key="2">
    <source>
        <dbReference type="EMBL" id="KFJ02267.1"/>
    </source>
</evidence>
<proteinExistence type="predicted"/>
<feature type="transmembrane region" description="Helical" evidence="1">
    <location>
        <begin position="20"/>
        <end position="41"/>
    </location>
</feature>
<comment type="caution">
    <text evidence="2">The sequence shown here is derived from an EMBL/GenBank/DDBJ whole genome shotgun (WGS) entry which is preliminary data.</text>
</comment>
<dbReference type="AlphaFoldDB" id="A0A087E3B6"/>
<protein>
    <submittedName>
        <fullName evidence="2">Uncharacterized protein</fullName>
    </submittedName>
</protein>
<keyword evidence="1" id="KW-1133">Transmembrane helix</keyword>